<dbReference type="Proteomes" id="UP000178943">
    <property type="component" value="Unassembled WGS sequence"/>
</dbReference>
<name>A0A1F5VJG3_9BACT</name>
<evidence type="ECO:0008006" key="3">
    <source>
        <dbReference type="Google" id="ProtNLM"/>
    </source>
</evidence>
<comment type="caution">
    <text evidence="1">The sequence shown here is derived from an EMBL/GenBank/DDBJ whole genome shotgun (WGS) entry which is preliminary data.</text>
</comment>
<sequence>MKWRIDFSINAYKFIEKQNVKDKVIGELRKLILKLKGDSINVNLKKLEGEWKGYYRLRKGKIRIIFEINTGKKVLYVERVDFRGNVYK</sequence>
<gene>
    <name evidence="1" type="ORF">A2Y62_16480</name>
</gene>
<dbReference type="Gene3D" id="3.30.2310.20">
    <property type="entry name" value="RelE-like"/>
    <property type="match status" value="1"/>
</dbReference>
<proteinExistence type="predicted"/>
<dbReference type="STRING" id="1817863.A2Y62_16480"/>
<dbReference type="SUPFAM" id="SSF143011">
    <property type="entry name" value="RelE-like"/>
    <property type="match status" value="1"/>
</dbReference>
<organism evidence="1 2">
    <name type="scientific">Candidatus Fischerbacteria bacterium RBG_13_37_8</name>
    <dbReference type="NCBI Taxonomy" id="1817863"/>
    <lineage>
        <taxon>Bacteria</taxon>
        <taxon>Candidatus Fischeribacteriota</taxon>
    </lineage>
</organism>
<protein>
    <recommendedName>
        <fullName evidence="3">Addiction module toxin RelE</fullName>
    </recommendedName>
</protein>
<evidence type="ECO:0000313" key="2">
    <source>
        <dbReference type="Proteomes" id="UP000178943"/>
    </source>
</evidence>
<dbReference type="AlphaFoldDB" id="A0A1F5VJG3"/>
<dbReference type="InterPro" id="IPR035093">
    <property type="entry name" value="RelE/ParE_toxin_dom_sf"/>
</dbReference>
<dbReference type="EMBL" id="MFGW01000163">
    <property type="protein sequence ID" value="OGF63534.1"/>
    <property type="molecule type" value="Genomic_DNA"/>
</dbReference>
<reference evidence="1 2" key="1">
    <citation type="journal article" date="2016" name="Nat. Commun.">
        <title>Thousands of microbial genomes shed light on interconnected biogeochemical processes in an aquifer system.</title>
        <authorList>
            <person name="Anantharaman K."/>
            <person name="Brown C.T."/>
            <person name="Hug L.A."/>
            <person name="Sharon I."/>
            <person name="Castelle C.J."/>
            <person name="Probst A.J."/>
            <person name="Thomas B.C."/>
            <person name="Singh A."/>
            <person name="Wilkins M.J."/>
            <person name="Karaoz U."/>
            <person name="Brodie E.L."/>
            <person name="Williams K.H."/>
            <person name="Hubbard S.S."/>
            <person name="Banfield J.F."/>
        </authorList>
    </citation>
    <scope>NUCLEOTIDE SEQUENCE [LARGE SCALE GENOMIC DNA]</scope>
</reference>
<evidence type="ECO:0000313" key="1">
    <source>
        <dbReference type="EMBL" id="OGF63534.1"/>
    </source>
</evidence>
<accession>A0A1F5VJG3</accession>